<evidence type="ECO:0000313" key="1">
    <source>
        <dbReference type="EMBL" id="KPX20431.1"/>
    </source>
</evidence>
<dbReference type="RefSeq" id="WP_044324937.1">
    <property type="nucleotide sequence ID" value="NZ_JYHG01000121.1"/>
</dbReference>
<dbReference type="AlphaFoldDB" id="A0A0N8REH8"/>
<proteinExistence type="predicted"/>
<reference evidence="1 2" key="1">
    <citation type="submission" date="2015-09" db="EMBL/GenBank/DDBJ databases">
        <title>Genome announcement of multiple Pseudomonas syringae strains.</title>
        <authorList>
            <person name="Thakur S."/>
            <person name="Wang P.W."/>
            <person name="Gong Y."/>
            <person name="Weir B.S."/>
            <person name="Guttman D.S."/>
        </authorList>
    </citation>
    <scope>NUCLEOTIDE SEQUENCE [LARGE SCALE GENOMIC DNA]</scope>
    <source>
        <strain evidence="1 2">ICMP9150</strain>
    </source>
</reference>
<protein>
    <submittedName>
        <fullName evidence="1">Transposase</fullName>
    </submittedName>
</protein>
<evidence type="ECO:0000313" key="2">
    <source>
        <dbReference type="Proteomes" id="UP000050346"/>
    </source>
</evidence>
<dbReference type="Proteomes" id="UP000050346">
    <property type="component" value="Unassembled WGS sequence"/>
</dbReference>
<comment type="caution">
    <text evidence="1">The sequence shown here is derived from an EMBL/GenBank/DDBJ whole genome shotgun (WGS) entry which is preliminary data.</text>
</comment>
<name>A0A0N8REH8_PSEA0</name>
<dbReference type="PATRIC" id="fig|235272.12.peg.4475"/>
<sequence length="248" mass="28880">MSKFKASTRLTEINAEQVEQLRREYNEISVSKFSLSDAFKQHLFHNRSYVVIAKNANYEEFSKYNQILANLHTNLSQIKNAEPEITRRINNSLRNLIKMKLDVSRLRFKTLEIKTATKPDFEPTIHLPLFDDSHSERKKQYTISLTGQENKKYQEMFASQTFVKLLFGFFDEFTVYEKEFSNTAVAYTSDETLLKCSDAVNNYVVKKISDEKLLIQILIFLESKFFSEGHQRIIKASADLLAFIDGAK</sequence>
<gene>
    <name evidence="1" type="ORF">ALO71_200043</name>
</gene>
<organism evidence="1 2">
    <name type="scientific">Pseudomonas amygdali pv. dendropanacis</name>
    <dbReference type="NCBI Taxonomy" id="235272"/>
    <lineage>
        <taxon>Bacteria</taxon>
        <taxon>Pseudomonadati</taxon>
        <taxon>Pseudomonadota</taxon>
        <taxon>Gammaproteobacteria</taxon>
        <taxon>Pseudomonadales</taxon>
        <taxon>Pseudomonadaceae</taxon>
        <taxon>Pseudomonas</taxon>
        <taxon>Pseudomonas amygdali</taxon>
    </lineage>
</organism>
<accession>A0A0N8REH8</accession>
<dbReference type="EMBL" id="LJQG01000124">
    <property type="protein sequence ID" value="KPX20431.1"/>
    <property type="molecule type" value="Genomic_DNA"/>
</dbReference>